<protein>
    <submittedName>
        <fullName evidence="3">Pyrroline-5-carboxylate reductase</fullName>
    </submittedName>
</protein>
<dbReference type="AlphaFoldDB" id="A0A1H2TMA4"/>
<evidence type="ECO:0000313" key="4">
    <source>
        <dbReference type="Proteomes" id="UP000198539"/>
    </source>
</evidence>
<evidence type="ECO:0000256" key="1">
    <source>
        <dbReference type="ARBA" id="ARBA00005525"/>
    </source>
</evidence>
<dbReference type="GO" id="GO:0004735">
    <property type="term" value="F:pyrroline-5-carboxylate reductase activity"/>
    <property type="evidence" value="ECO:0007669"/>
    <property type="project" value="TreeGrafter"/>
</dbReference>
<sequence>MIGLGTIATAVVEGIAGDGHDIAVSRRNAQNAARLAGKFENVSIADNQDIVDASDLVFLGTTGRLAPEVLAPLTFRDGQQVIALMADLDFAAVAALVAPAQLAARMIPFPSIASGGSPVLVYGERIAIDTLIGPRNTIIMMDSEAELASYLCAQAVLSPVVSMVDEAAGWLAGRTEDPDKAEVFLRTLVGASLLGSSCAPLLQALNTPGGFNQQLRQHMLDAGLREHLSGGLNNLRD</sequence>
<dbReference type="STRING" id="564137.SAMN04488238_10287"/>
<dbReference type="PANTHER" id="PTHR11645:SF13">
    <property type="entry name" value="PYRROLINE-5-CARBOXYLATE REDUCTASE CATALYTIC N-TERMINAL DOMAIN-CONTAINING PROTEIN"/>
    <property type="match status" value="1"/>
</dbReference>
<dbReference type="Pfam" id="PF03807">
    <property type="entry name" value="F420_oxidored"/>
    <property type="match status" value="1"/>
</dbReference>
<dbReference type="EMBL" id="FNOM01000002">
    <property type="protein sequence ID" value="SDW44394.1"/>
    <property type="molecule type" value="Genomic_DNA"/>
</dbReference>
<comment type="similarity">
    <text evidence="1">Belongs to the pyrroline-5-carboxylate reductase family.</text>
</comment>
<proteinExistence type="inferred from homology"/>
<name>A0A1H2TMA4_9RHOB</name>
<gene>
    <name evidence="3" type="ORF">SAMN04488238_10287</name>
</gene>
<feature type="domain" description="Pyrroline-5-carboxylate reductase catalytic N-terminal" evidence="2">
    <location>
        <begin position="2"/>
        <end position="86"/>
    </location>
</feature>
<evidence type="ECO:0000313" key="3">
    <source>
        <dbReference type="EMBL" id="SDW44394.1"/>
    </source>
</evidence>
<reference evidence="3 4" key="1">
    <citation type="submission" date="2016-10" db="EMBL/GenBank/DDBJ databases">
        <authorList>
            <person name="de Groot N.N."/>
        </authorList>
    </citation>
    <scope>NUCLEOTIDE SEQUENCE [LARGE SCALE GENOMIC DNA]</scope>
    <source>
        <strain evidence="3 4">CGMCC 1.8894</strain>
    </source>
</reference>
<dbReference type="PANTHER" id="PTHR11645">
    <property type="entry name" value="PYRROLINE-5-CARBOXYLATE REDUCTASE"/>
    <property type="match status" value="1"/>
</dbReference>
<dbReference type="InterPro" id="IPR028939">
    <property type="entry name" value="P5C_Rdtase_cat_N"/>
</dbReference>
<dbReference type="GO" id="GO:0055129">
    <property type="term" value="P:L-proline biosynthetic process"/>
    <property type="evidence" value="ECO:0007669"/>
    <property type="project" value="TreeGrafter"/>
</dbReference>
<evidence type="ECO:0000259" key="2">
    <source>
        <dbReference type="Pfam" id="PF03807"/>
    </source>
</evidence>
<dbReference type="Proteomes" id="UP000198539">
    <property type="component" value="Unassembled WGS sequence"/>
</dbReference>
<accession>A0A1H2TMA4</accession>
<dbReference type="InterPro" id="IPR036291">
    <property type="entry name" value="NAD(P)-bd_dom_sf"/>
</dbReference>
<keyword evidence="4" id="KW-1185">Reference proteome</keyword>
<dbReference type="Gene3D" id="3.40.50.720">
    <property type="entry name" value="NAD(P)-binding Rossmann-like Domain"/>
    <property type="match status" value="1"/>
</dbReference>
<organism evidence="3 4">
    <name type="scientific">Roseicitreum antarcticum</name>
    <dbReference type="NCBI Taxonomy" id="564137"/>
    <lineage>
        <taxon>Bacteria</taxon>
        <taxon>Pseudomonadati</taxon>
        <taxon>Pseudomonadota</taxon>
        <taxon>Alphaproteobacteria</taxon>
        <taxon>Rhodobacterales</taxon>
        <taxon>Paracoccaceae</taxon>
        <taxon>Roseicitreum</taxon>
    </lineage>
</organism>
<dbReference type="SUPFAM" id="SSF51735">
    <property type="entry name" value="NAD(P)-binding Rossmann-fold domains"/>
    <property type="match status" value="1"/>
</dbReference>